<dbReference type="Pfam" id="PF03372">
    <property type="entry name" value="Exo_endo_phos"/>
    <property type="match status" value="1"/>
</dbReference>
<gene>
    <name evidence="2" type="ORF">GCM10011314_11800</name>
</gene>
<dbReference type="Proteomes" id="UP000628079">
    <property type="component" value="Unassembled WGS sequence"/>
</dbReference>
<name>A0A8H9FTI8_9MICO</name>
<dbReference type="InterPro" id="IPR005135">
    <property type="entry name" value="Endo/exonuclease/phosphatase"/>
</dbReference>
<evidence type="ECO:0000313" key="3">
    <source>
        <dbReference type="Proteomes" id="UP000628079"/>
    </source>
</evidence>
<evidence type="ECO:0000259" key="1">
    <source>
        <dbReference type="Pfam" id="PF03372"/>
    </source>
</evidence>
<proteinExistence type="predicted"/>
<protein>
    <recommendedName>
        <fullName evidence="1">Endonuclease/exonuclease/phosphatase domain-containing protein</fullName>
    </recommendedName>
</protein>
<reference evidence="2" key="2">
    <citation type="submission" date="2020-09" db="EMBL/GenBank/DDBJ databases">
        <authorList>
            <person name="Sun Q."/>
            <person name="Zhou Y."/>
        </authorList>
    </citation>
    <scope>NUCLEOTIDE SEQUENCE</scope>
    <source>
        <strain evidence="2">CGMCC 1.10749</strain>
    </source>
</reference>
<feature type="domain" description="Endonuclease/exonuclease/phosphatase" evidence="1">
    <location>
        <begin position="61"/>
        <end position="283"/>
    </location>
</feature>
<dbReference type="GO" id="GO:0003824">
    <property type="term" value="F:catalytic activity"/>
    <property type="evidence" value="ECO:0007669"/>
    <property type="project" value="InterPro"/>
</dbReference>
<dbReference type="AlphaFoldDB" id="A0A8H9FTI8"/>
<comment type="caution">
    <text evidence="2">The sequence shown here is derived from an EMBL/GenBank/DDBJ whole genome shotgun (WGS) entry which is preliminary data.</text>
</comment>
<dbReference type="InterPro" id="IPR036691">
    <property type="entry name" value="Endo/exonu/phosph_ase_sf"/>
</dbReference>
<sequence>MVRGGREALAAREGTHMKLSTSRHGAVLAVATLALTGAIGAVSTTTAPAAEAAPGMVRVISHNIAKKPEALTKVIQKSKSDRFPGAEVVFLQEVCQSMLPRIEEKLGKASFHIRRDNQSDCSDNVIGEVVVYTDKNARVERDAVDFNVEGEDQNYGMACLNFSYAGRSTRACSTHLASGDGPAKNAMRLASTKVIRDKARAWNKDLILVAGDFNREPMARAMDYVYGVGPDARGDFREITQSATGNEARTGRFTIGKVKKNTDRKVDYIFGWKGHTRVNGGWVKTEFTPSNHRMLFGGVPLR</sequence>
<evidence type="ECO:0000313" key="2">
    <source>
        <dbReference type="EMBL" id="GGB73989.1"/>
    </source>
</evidence>
<dbReference type="Gene3D" id="3.60.10.10">
    <property type="entry name" value="Endonuclease/exonuclease/phosphatase"/>
    <property type="match status" value="1"/>
</dbReference>
<dbReference type="EMBL" id="BMEA01000001">
    <property type="protein sequence ID" value="GGB73989.1"/>
    <property type="molecule type" value="Genomic_DNA"/>
</dbReference>
<organism evidence="2 3">
    <name type="scientific">Knoellia flava</name>
    <dbReference type="NCBI Taxonomy" id="913969"/>
    <lineage>
        <taxon>Bacteria</taxon>
        <taxon>Bacillati</taxon>
        <taxon>Actinomycetota</taxon>
        <taxon>Actinomycetes</taxon>
        <taxon>Micrococcales</taxon>
        <taxon>Intrasporangiaceae</taxon>
        <taxon>Knoellia</taxon>
    </lineage>
</organism>
<reference evidence="2" key="1">
    <citation type="journal article" date="2014" name="Int. J. Syst. Evol. Microbiol.">
        <title>Complete genome sequence of Corynebacterium casei LMG S-19264T (=DSM 44701T), isolated from a smear-ripened cheese.</title>
        <authorList>
            <consortium name="US DOE Joint Genome Institute (JGI-PGF)"/>
            <person name="Walter F."/>
            <person name="Albersmeier A."/>
            <person name="Kalinowski J."/>
            <person name="Ruckert C."/>
        </authorList>
    </citation>
    <scope>NUCLEOTIDE SEQUENCE</scope>
    <source>
        <strain evidence="2">CGMCC 1.10749</strain>
    </source>
</reference>
<accession>A0A8H9FTI8</accession>
<dbReference type="SUPFAM" id="SSF56219">
    <property type="entry name" value="DNase I-like"/>
    <property type="match status" value="1"/>
</dbReference>